<dbReference type="EMBL" id="KZ110601">
    <property type="protein sequence ID" value="OSX60079.1"/>
    <property type="molecule type" value="Genomic_DNA"/>
</dbReference>
<reference evidence="1 2" key="1">
    <citation type="submission" date="2017-04" db="EMBL/GenBank/DDBJ databases">
        <title>Genome Sequence of the Model Brown-Rot Fungus Postia placenta SB12.</title>
        <authorList>
            <consortium name="DOE Joint Genome Institute"/>
            <person name="Gaskell J."/>
            <person name="Kersten P."/>
            <person name="Larrondo L.F."/>
            <person name="Canessa P."/>
            <person name="Martinez D."/>
            <person name="Hibbett D."/>
            <person name="Schmoll M."/>
            <person name="Kubicek C.P."/>
            <person name="Martinez A.T."/>
            <person name="Yadav J."/>
            <person name="Master E."/>
            <person name="Magnuson J.K."/>
            <person name="James T."/>
            <person name="Yaver D."/>
            <person name="Berka R."/>
            <person name="Labutti K."/>
            <person name="Lipzen A."/>
            <person name="Aerts A."/>
            <person name="Barry K."/>
            <person name="Henrissat B."/>
            <person name="Blanchette R."/>
            <person name="Grigoriev I."/>
            <person name="Cullen D."/>
        </authorList>
    </citation>
    <scope>NUCLEOTIDE SEQUENCE [LARGE SCALE GENOMIC DNA]</scope>
    <source>
        <strain evidence="1 2">MAD-698-R-SB12</strain>
    </source>
</reference>
<accession>A0A1X6MUT2</accession>
<evidence type="ECO:0000313" key="2">
    <source>
        <dbReference type="Proteomes" id="UP000194127"/>
    </source>
</evidence>
<dbReference type="RefSeq" id="XP_024336873.1">
    <property type="nucleotide sequence ID" value="XM_024482139.1"/>
</dbReference>
<dbReference type="GeneID" id="36327089"/>
<name>A0A1X6MUT2_9APHY</name>
<organism evidence="1 2">
    <name type="scientific">Postia placenta MAD-698-R-SB12</name>
    <dbReference type="NCBI Taxonomy" id="670580"/>
    <lineage>
        <taxon>Eukaryota</taxon>
        <taxon>Fungi</taxon>
        <taxon>Dikarya</taxon>
        <taxon>Basidiomycota</taxon>
        <taxon>Agaricomycotina</taxon>
        <taxon>Agaricomycetes</taxon>
        <taxon>Polyporales</taxon>
        <taxon>Adustoporiaceae</taxon>
        <taxon>Rhodonia</taxon>
    </lineage>
</organism>
<proteinExistence type="predicted"/>
<sequence>MLIGFVCCVRCPATLRRATTQCIMTSPIYICQERKFRGRLVCLGVRPCDCSSLAKQAASALAGAHVGRFLCLGRGSSTASVVTSLLSVHPFLPRALRLCAD</sequence>
<dbReference type="AlphaFoldDB" id="A0A1X6MUT2"/>
<gene>
    <name evidence="1" type="ORF">POSPLADRAFT_1067051</name>
</gene>
<protein>
    <submittedName>
        <fullName evidence="1">Uncharacterized protein</fullName>
    </submittedName>
</protein>
<evidence type="ECO:0000313" key="1">
    <source>
        <dbReference type="EMBL" id="OSX60079.1"/>
    </source>
</evidence>
<dbReference type="Proteomes" id="UP000194127">
    <property type="component" value="Unassembled WGS sequence"/>
</dbReference>
<keyword evidence="2" id="KW-1185">Reference proteome</keyword>